<keyword evidence="2" id="KW-1185">Reference proteome</keyword>
<name>A0A1J4KX61_9EUKA</name>
<dbReference type="Pfam" id="PF01546">
    <property type="entry name" value="Peptidase_M20"/>
    <property type="match status" value="1"/>
</dbReference>
<dbReference type="FunFam" id="3.40.630.10:FF:000018">
    <property type="entry name" value="Aminoacyl-histidine dipeptidase PepD"/>
    <property type="match status" value="1"/>
</dbReference>
<comment type="caution">
    <text evidence="1">The sequence shown here is derived from an EMBL/GenBank/DDBJ whole genome shotgun (WGS) entry which is preliminary data.</text>
</comment>
<dbReference type="PANTHER" id="PTHR43501">
    <property type="entry name" value="CYTOSOL NON-SPECIFIC DIPEPTIDASE"/>
    <property type="match status" value="1"/>
</dbReference>
<dbReference type="SUPFAM" id="SSF53187">
    <property type="entry name" value="Zn-dependent exopeptidases"/>
    <property type="match status" value="1"/>
</dbReference>
<dbReference type="OrthoDB" id="191370at2759"/>
<accession>A0A1J4KX61</accession>
<dbReference type="PRINTS" id="PR00934">
    <property type="entry name" value="XHISDIPTASE"/>
</dbReference>
<dbReference type="PIRSF" id="PIRSF016599">
    <property type="entry name" value="Xaa-His_dipept"/>
    <property type="match status" value="1"/>
</dbReference>
<evidence type="ECO:0000313" key="2">
    <source>
        <dbReference type="Proteomes" id="UP000179807"/>
    </source>
</evidence>
<evidence type="ECO:0000313" key="1">
    <source>
        <dbReference type="EMBL" id="OHT14292.1"/>
    </source>
</evidence>
<dbReference type="PANTHER" id="PTHR43501:SF1">
    <property type="entry name" value="CYTOSOL NON-SPECIFIC DIPEPTIDASE"/>
    <property type="match status" value="1"/>
</dbReference>
<dbReference type="VEuPathDB" id="TrichDB:TRFO_43126"/>
<organism evidence="1 2">
    <name type="scientific">Tritrichomonas foetus</name>
    <dbReference type="NCBI Taxonomy" id="1144522"/>
    <lineage>
        <taxon>Eukaryota</taxon>
        <taxon>Metamonada</taxon>
        <taxon>Parabasalia</taxon>
        <taxon>Tritrichomonadida</taxon>
        <taxon>Tritrichomonadidae</taxon>
        <taxon>Tritrichomonas</taxon>
    </lineage>
</organism>
<dbReference type="GeneID" id="94849342"/>
<sequence length="495" mass="53832">MQASELLNENNLKLLAQLPKEQELFFKWFLAVTQVHRPSHHLEKAFETVKAWGTKLGFTYQEDAGHNVIFTVPATPGKENVPSLVIQGHLDIVAVGTFNPDGSVPVKIENGRLTSGVSTLGADDGIAVAACFALMECEKSFPHGPLEFLITADEEVGLLGASQLAGPPFMKSRSMINLDSEEWGIFYTSCAGGMNIFYEKLLQRQEFQGKHLTLTVNNFVSGHTGLLIHENRQNAVKWLVRILIAARNNGHQFRLCSIEGGKMHNAIPSLATAEVVVSGDAAAFTTFANEYHAKLVKENRVVETKVPKIAVNEAGSAVALTEEDSNKVLNLLETIPHGVYCMSPEIQGMVNTSQSVSVTKMEGDNISIQVFARTNEGNHMDFLINHNKAIAALAGFNVRIPESEVIGPWPPALGSKIMDVAQSTFKSMFNADPVVTGIHAGLECGAIQNRGYDDLEAISFGPLVHGAHTTEENVTIDTAAKCYDLTIEIVKAWAK</sequence>
<dbReference type="RefSeq" id="XP_068367428.1">
    <property type="nucleotide sequence ID" value="XM_068514638.1"/>
</dbReference>
<dbReference type="AlphaFoldDB" id="A0A1J4KX61"/>
<gene>
    <name evidence="1" type="ORF">TRFO_43126</name>
</gene>
<proteinExistence type="predicted"/>
<dbReference type="GO" id="GO:0070573">
    <property type="term" value="F:metallodipeptidase activity"/>
    <property type="evidence" value="ECO:0007669"/>
    <property type="project" value="TreeGrafter"/>
</dbReference>
<protein>
    <submittedName>
        <fullName evidence="1">Clan MH, family M20, peptidase T-like metallopeptidase</fullName>
    </submittedName>
</protein>
<dbReference type="Gene3D" id="3.40.630.10">
    <property type="entry name" value="Zn peptidases"/>
    <property type="match status" value="2"/>
</dbReference>
<reference evidence="1" key="1">
    <citation type="submission" date="2016-10" db="EMBL/GenBank/DDBJ databases">
        <authorList>
            <person name="Benchimol M."/>
            <person name="Almeida L.G."/>
            <person name="Vasconcelos A.T."/>
            <person name="Perreira-Neves A."/>
            <person name="Rosa I.A."/>
            <person name="Tasca T."/>
            <person name="Bogo M.R."/>
            <person name="de Souza W."/>
        </authorList>
    </citation>
    <scope>NUCLEOTIDE SEQUENCE [LARGE SCALE GENOMIC DNA]</scope>
    <source>
        <strain evidence="1">K</strain>
    </source>
</reference>
<dbReference type="Proteomes" id="UP000179807">
    <property type="component" value="Unassembled WGS sequence"/>
</dbReference>
<dbReference type="EMBL" id="MLAK01000400">
    <property type="protein sequence ID" value="OHT14292.1"/>
    <property type="molecule type" value="Genomic_DNA"/>
</dbReference>
<dbReference type="GO" id="GO:0006508">
    <property type="term" value="P:proteolysis"/>
    <property type="evidence" value="ECO:0007669"/>
    <property type="project" value="InterPro"/>
</dbReference>
<dbReference type="InterPro" id="IPR002933">
    <property type="entry name" value="Peptidase_M20"/>
</dbReference>
<dbReference type="InterPro" id="IPR001160">
    <property type="entry name" value="Peptidase_M20C"/>
</dbReference>
<dbReference type="GO" id="GO:0005829">
    <property type="term" value="C:cytosol"/>
    <property type="evidence" value="ECO:0007669"/>
    <property type="project" value="TreeGrafter"/>
</dbReference>